<dbReference type="PANTHER" id="PTHR14969">
    <property type="entry name" value="SPHINGOSINE-1-PHOSPHATE PHOSPHOHYDROLASE"/>
    <property type="match status" value="1"/>
</dbReference>
<dbReference type="Pfam" id="PF01569">
    <property type="entry name" value="PAP2"/>
    <property type="match status" value="1"/>
</dbReference>
<dbReference type="SUPFAM" id="SSF48317">
    <property type="entry name" value="Acid phosphatase/Vanadium-dependent haloperoxidase"/>
    <property type="match status" value="1"/>
</dbReference>
<reference evidence="2" key="1">
    <citation type="submission" date="2018-01" db="EMBL/GenBank/DDBJ databases">
        <authorList>
            <person name="Li J."/>
        </authorList>
    </citation>
    <scope>NUCLEOTIDE SEQUENCE [LARGE SCALE GENOMIC DNA]</scope>
    <source>
        <strain evidence="2">2184</strain>
    </source>
</reference>
<proteinExistence type="predicted"/>
<dbReference type="InterPro" id="IPR000326">
    <property type="entry name" value="PAP2/HPO"/>
</dbReference>
<dbReference type="GO" id="GO:0003993">
    <property type="term" value="F:acid phosphatase activity"/>
    <property type="evidence" value="ECO:0007669"/>
    <property type="project" value="InterPro"/>
</dbReference>
<dbReference type="Gene3D" id="1.20.144.10">
    <property type="entry name" value="Phosphatidic acid phosphatase type 2/haloperoxidase"/>
    <property type="match status" value="1"/>
</dbReference>
<evidence type="ECO:0000313" key="2">
    <source>
        <dbReference type="Proteomes" id="UP000244754"/>
    </source>
</evidence>
<gene>
    <name evidence="1" type="ORF">C3E79_08360</name>
</gene>
<accession>A0A2S0WHG6</accession>
<keyword evidence="2" id="KW-1185">Reference proteome</keyword>
<dbReference type="InterPro" id="IPR001011">
    <property type="entry name" value="Acid_Pase_classA_bac"/>
</dbReference>
<dbReference type="CDD" id="cd03397">
    <property type="entry name" value="PAP2_acid_phosphatase"/>
    <property type="match status" value="1"/>
</dbReference>
<dbReference type="InterPro" id="IPR036938">
    <property type="entry name" value="PAP2/HPO_sf"/>
</dbReference>
<name>A0A2S0WHG6_9CORY</name>
<organism evidence="1 2">
    <name type="scientific">Corynebacterium liangguodongii</name>
    <dbReference type="NCBI Taxonomy" id="2079535"/>
    <lineage>
        <taxon>Bacteria</taxon>
        <taxon>Bacillati</taxon>
        <taxon>Actinomycetota</taxon>
        <taxon>Actinomycetes</taxon>
        <taxon>Mycobacteriales</taxon>
        <taxon>Corynebacteriaceae</taxon>
        <taxon>Corynebacterium</taxon>
    </lineage>
</organism>
<sequence>MIAVAALACALAAPAAPALAQPSLDANMQLPEGSSVTLPQLRSEVTGSSTGYVPVQHPGAPVPVPFTPDYLTGYISDVSSYDYGIYEEVTRIFRQVRDGQPETMAANVETAVRINNTATPEQVRQAQVDAVASAGGLLAALSPALGAEFGEAFRTSLAEGRLPKTAYLLDNGYLARAGGLASSTLIEKEIYDYPRPHIAVPDRITRYNTEGAGDLYITSPSFPSGHTNQAVWVTTLLAYMLPELAPQLAYRGAEAGNSRVVLGVHYPLDVIGGRMSGYAAAADRLNDPKMRNALDQAAAELRAEIEWRTGVSIAELVARDTPYISTADAVSTMGQWMDYGLPEAYHEDAPMQVPQAAPVLLAARFPELSWQQREEVLRRTAAPAGAPLDWQGPGGSWQRVNLVAATAARLSVNPDGSLNIN</sequence>
<protein>
    <submittedName>
        <fullName evidence="1">Acid phosphatase</fullName>
    </submittedName>
</protein>
<dbReference type="GO" id="GO:0030288">
    <property type="term" value="C:outer membrane-bounded periplasmic space"/>
    <property type="evidence" value="ECO:0007669"/>
    <property type="project" value="InterPro"/>
</dbReference>
<dbReference type="Proteomes" id="UP000244754">
    <property type="component" value="Chromosome"/>
</dbReference>
<dbReference type="AlphaFoldDB" id="A0A2S0WHG6"/>
<dbReference type="PRINTS" id="PR00483">
    <property type="entry name" value="BACPHPHTASE"/>
</dbReference>
<dbReference type="SMART" id="SM00014">
    <property type="entry name" value="acidPPc"/>
    <property type="match status" value="1"/>
</dbReference>
<dbReference type="PANTHER" id="PTHR14969:SF13">
    <property type="entry name" value="AT30094P"/>
    <property type="match status" value="1"/>
</dbReference>
<dbReference type="OrthoDB" id="9805301at2"/>
<dbReference type="EMBL" id="CP026948">
    <property type="protein sequence ID" value="AWB85122.1"/>
    <property type="molecule type" value="Genomic_DNA"/>
</dbReference>
<dbReference type="KEGG" id="clia:C3E79_08360"/>
<evidence type="ECO:0000313" key="1">
    <source>
        <dbReference type="EMBL" id="AWB85122.1"/>
    </source>
</evidence>